<evidence type="ECO:0000256" key="8">
    <source>
        <dbReference type="PROSITE-ProRule" id="PRU00169"/>
    </source>
</evidence>
<keyword evidence="5 9" id="KW-0238">DNA-binding</keyword>
<dbReference type="GO" id="GO:0000976">
    <property type="term" value="F:transcription cis-regulatory region binding"/>
    <property type="evidence" value="ECO:0007669"/>
    <property type="project" value="TreeGrafter"/>
</dbReference>
<dbReference type="HOGENOM" id="CLU_000445_30_4_9"/>
<dbReference type="InterPro" id="IPR001789">
    <property type="entry name" value="Sig_transdc_resp-reg_receiver"/>
</dbReference>
<dbReference type="EMBL" id="AP006840">
    <property type="protein sequence ID" value="BAD39735.1"/>
    <property type="molecule type" value="Genomic_DNA"/>
</dbReference>
<name>Q67RF8_SYMTH</name>
<accession>Q67RF8</accession>
<dbReference type="eggNOG" id="COG0745">
    <property type="taxonomic scope" value="Bacteria"/>
</dbReference>
<dbReference type="PANTHER" id="PTHR48111:SF1">
    <property type="entry name" value="TWO-COMPONENT RESPONSE REGULATOR ORR33"/>
    <property type="match status" value="1"/>
</dbReference>
<dbReference type="GO" id="GO:0000156">
    <property type="term" value="F:phosphorelay response regulator activity"/>
    <property type="evidence" value="ECO:0007669"/>
    <property type="project" value="TreeGrafter"/>
</dbReference>
<dbReference type="KEGG" id="sth:STH750"/>
<gene>
    <name evidence="12" type="ordered locus">STH750</name>
</gene>
<evidence type="ECO:0000256" key="6">
    <source>
        <dbReference type="ARBA" id="ARBA00023163"/>
    </source>
</evidence>
<dbReference type="GO" id="GO:0032993">
    <property type="term" value="C:protein-DNA complex"/>
    <property type="evidence" value="ECO:0007669"/>
    <property type="project" value="TreeGrafter"/>
</dbReference>
<feature type="domain" description="Response regulatory" evidence="10">
    <location>
        <begin position="7"/>
        <end position="120"/>
    </location>
</feature>
<evidence type="ECO:0000256" key="9">
    <source>
        <dbReference type="PROSITE-ProRule" id="PRU01091"/>
    </source>
</evidence>
<dbReference type="InterPro" id="IPR016032">
    <property type="entry name" value="Sig_transdc_resp-reg_C-effctor"/>
</dbReference>
<dbReference type="CDD" id="cd00383">
    <property type="entry name" value="trans_reg_C"/>
    <property type="match status" value="1"/>
</dbReference>
<evidence type="ECO:0000256" key="4">
    <source>
        <dbReference type="ARBA" id="ARBA00023015"/>
    </source>
</evidence>
<evidence type="ECO:0000259" key="11">
    <source>
        <dbReference type="PROSITE" id="PS51755"/>
    </source>
</evidence>
<dbReference type="SMART" id="SM00448">
    <property type="entry name" value="REC"/>
    <property type="match status" value="1"/>
</dbReference>
<dbReference type="InterPro" id="IPR036388">
    <property type="entry name" value="WH-like_DNA-bd_sf"/>
</dbReference>
<dbReference type="InterPro" id="IPR001867">
    <property type="entry name" value="OmpR/PhoB-type_DNA-bd"/>
</dbReference>
<dbReference type="SMART" id="SM00862">
    <property type="entry name" value="Trans_reg_C"/>
    <property type="match status" value="1"/>
</dbReference>
<feature type="modified residue" description="4-aspartylphosphate" evidence="8">
    <location>
        <position position="56"/>
    </location>
</feature>
<dbReference type="RefSeq" id="WP_011194883.1">
    <property type="nucleotide sequence ID" value="NC_006177.1"/>
</dbReference>
<evidence type="ECO:0000256" key="5">
    <source>
        <dbReference type="ARBA" id="ARBA00023125"/>
    </source>
</evidence>
<dbReference type="Pfam" id="PF00486">
    <property type="entry name" value="Trans_reg_C"/>
    <property type="match status" value="1"/>
</dbReference>
<dbReference type="PROSITE" id="PS51755">
    <property type="entry name" value="OMPR_PHOB"/>
    <property type="match status" value="1"/>
</dbReference>
<comment type="function">
    <text evidence="7">May play the central regulatory role in sporulation. It may be an element of the effector pathway responsible for the activation of sporulation genes in response to nutritional stress. Spo0A may act in concert with spo0H (a sigma factor) to control the expression of some genes that are critical to the sporulation process.</text>
</comment>
<dbReference type="InterPro" id="IPR011006">
    <property type="entry name" value="CheY-like_superfamily"/>
</dbReference>
<evidence type="ECO:0000313" key="13">
    <source>
        <dbReference type="Proteomes" id="UP000000417"/>
    </source>
</evidence>
<dbReference type="Proteomes" id="UP000000417">
    <property type="component" value="Chromosome"/>
</dbReference>
<dbReference type="GO" id="GO:0005829">
    <property type="term" value="C:cytosol"/>
    <property type="evidence" value="ECO:0007669"/>
    <property type="project" value="TreeGrafter"/>
</dbReference>
<keyword evidence="2 8" id="KW-0597">Phosphoprotein</keyword>
<protein>
    <recommendedName>
        <fullName evidence="1">Stage 0 sporulation protein A homolog</fullName>
    </recommendedName>
</protein>
<dbReference type="Gene3D" id="6.10.250.690">
    <property type="match status" value="1"/>
</dbReference>
<dbReference type="InterPro" id="IPR039420">
    <property type="entry name" value="WalR-like"/>
</dbReference>
<keyword evidence="13" id="KW-1185">Reference proteome</keyword>
<organism evidence="12 13">
    <name type="scientific">Symbiobacterium thermophilum (strain DSM 24528 / JCM 14929 / IAM 14863 / T)</name>
    <dbReference type="NCBI Taxonomy" id="292459"/>
    <lineage>
        <taxon>Bacteria</taxon>
        <taxon>Bacillati</taxon>
        <taxon>Bacillota</taxon>
        <taxon>Clostridia</taxon>
        <taxon>Eubacteriales</taxon>
        <taxon>Symbiobacteriaceae</taxon>
        <taxon>Symbiobacterium</taxon>
    </lineage>
</organism>
<dbReference type="FunFam" id="1.10.10.10:FF:000018">
    <property type="entry name" value="DNA-binding response regulator ResD"/>
    <property type="match status" value="1"/>
</dbReference>
<keyword evidence="3" id="KW-0902">Two-component regulatory system</keyword>
<dbReference type="STRING" id="292459.STH750"/>
<dbReference type="Pfam" id="PF00072">
    <property type="entry name" value="Response_reg"/>
    <property type="match status" value="1"/>
</dbReference>
<dbReference type="AlphaFoldDB" id="Q67RF8"/>
<dbReference type="Gene3D" id="1.10.10.10">
    <property type="entry name" value="Winged helix-like DNA-binding domain superfamily/Winged helix DNA-binding domain"/>
    <property type="match status" value="1"/>
</dbReference>
<feature type="domain" description="OmpR/PhoB-type" evidence="11">
    <location>
        <begin position="132"/>
        <end position="231"/>
    </location>
</feature>
<dbReference type="SUPFAM" id="SSF46894">
    <property type="entry name" value="C-terminal effector domain of the bipartite response regulators"/>
    <property type="match status" value="1"/>
</dbReference>
<dbReference type="FunFam" id="3.40.50.2300:FF:000001">
    <property type="entry name" value="DNA-binding response regulator PhoB"/>
    <property type="match status" value="1"/>
</dbReference>
<keyword evidence="4" id="KW-0805">Transcription regulation</keyword>
<dbReference type="PROSITE" id="PS50110">
    <property type="entry name" value="RESPONSE_REGULATORY"/>
    <property type="match status" value="1"/>
</dbReference>
<dbReference type="SUPFAM" id="SSF52172">
    <property type="entry name" value="CheY-like"/>
    <property type="match status" value="1"/>
</dbReference>
<dbReference type="Gene3D" id="3.40.50.2300">
    <property type="match status" value="1"/>
</dbReference>
<evidence type="ECO:0000256" key="2">
    <source>
        <dbReference type="ARBA" id="ARBA00022553"/>
    </source>
</evidence>
<proteinExistence type="predicted"/>
<evidence type="ECO:0000313" key="12">
    <source>
        <dbReference type="EMBL" id="BAD39735.1"/>
    </source>
</evidence>
<sequence length="235" mass="26698">MFPVPERILVVDDEPSILELVAYNLRRAGFEVLTADNGEDGLRIAREEEIDLVILDVMLPGIDGFEVLRALRRHSELPVLMLTARGEEIDRVVGFEIGADDYVTKPFSPRELTGRVKAILRRARRSAEPQDQDTLVLGPLTINFASYEVLRDGRRVDLTPTEFQILGVLARSPGRVFTRDELVDRVMGPDFYGDVRTVDVHIRHLRAKLEENPSEPRLIETVRGVGYRFAGPRRR</sequence>
<evidence type="ECO:0000256" key="3">
    <source>
        <dbReference type="ARBA" id="ARBA00023012"/>
    </source>
</evidence>
<dbReference type="GO" id="GO:0006355">
    <property type="term" value="P:regulation of DNA-templated transcription"/>
    <property type="evidence" value="ECO:0007669"/>
    <property type="project" value="InterPro"/>
</dbReference>
<evidence type="ECO:0000259" key="10">
    <source>
        <dbReference type="PROSITE" id="PS50110"/>
    </source>
</evidence>
<reference evidence="12 13" key="1">
    <citation type="journal article" date="2004" name="Nucleic Acids Res.">
        <title>Genome sequence of Symbiobacterium thermophilum, an uncultivable bacterium that depends on microbial commensalism.</title>
        <authorList>
            <person name="Ueda K."/>
            <person name="Yamashita A."/>
            <person name="Ishikawa J."/>
            <person name="Shimada M."/>
            <person name="Watsuji T."/>
            <person name="Morimura K."/>
            <person name="Ikeda H."/>
            <person name="Hattori M."/>
            <person name="Beppu T."/>
        </authorList>
    </citation>
    <scope>NUCLEOTIDE SEQUENCE [LARGE SCALE GENOMIC DNA]</scope>
    <source>
        <strain evidence="13">T / IAM 14863</strain>
    </source>
</reference>
<keyword evidence="6" id="KW-0804">Transcription</keyword>
<feature type="DNA-binding region" description="OmpR/PhoB-type" evidence="9">
    <location>
        <begin position="132"/>
        <end position="231"/>
    </location>
</feature>
<evidence type="ECO:0000256" key="1">
    <source>
        <dbReference type="ARBA" id="ARBA00018672"/>
    </source>
</evidence>
<evidence type="ECO:0000256" key="7">
    <source>
        <dbReference type="ARBA" id="ARBA00024867"/>
    </source>
</evidence>
<dbReference type="PANTHER" id="PTHR48111">
    <property type="entry name" value="REGULATOR OF RPOS"/>
    <property type="match status" value="1"/>
</dbReference>